<dbReference type="GO" id="GO:0003677">
    <property type="term" value="F:DNA binding"/>
    <property type="evidence" value="ECO:0007669"/>
    <property type="project" value="UniProtKB-KW"/>
</dbReference>
<dbReference type="PROSITE" id="PS50110">
    <property type="entry name" value="RESPONSE_REGULATORY"/>
    <property type="match status" value="1"/>
</dbReference>
<dbReference type="PANTHER" id="PTHR43214:SF24">
    <property type="entry name" value="TRANSCRIPTIONAL REGULATORY PROTEIN NARL-RELATED"/>
    <property type="match status" value="1"/>
</dbReference>
<organism evidence="8">
    <name type="scientific">Paenibacillus sp. BIHB 4019</name>
    <dbReference type="NCBI Taxonomy" id="1870819"/>
    <lineage>
        <taxon>Bacteria</taxon>
        <taxon>Bacillati</taxon>
        <taxon>Bacillota</taxon>
        <taxon>Bacilli</taxon>
        <taxon>Bacillales</taxon>
        <taxon>Paenibacillaceae</taxon>
        <taxon>Paenibacillus</taxon>
    </lineage>
</organism>
<keyword evidence="3 8" id="KW-0238">DNA-binding</keyword>
<dbReference type="SMART" id="SM00448">
    <property type="entry name" value="REC"/>
    <property type="match status" value="1"/>
</dbReference>
<dbReference type="InterPro" id="IPR039420">
    <property type="entry name" value="WalR-like"/>
</dbReference>
<dbReference type="InterPro" id="IPR058245">
    <property type="entry name" value="NreC/VraR/RcsB-like_REC"/>
</dbReference>
<feature type="domain" description="Response regulatory" evidence="7">
    <location>
        <begin position="5"/>
        <end position="121"/>
    </location>
</feature>
<evidence type="ECO:0000256" key="3">
    <source>
        <dbReference type="ARBA" id="ARBA00023125"/>
    </source>
</evidence>
<dbReference type="CDD" id="cd17535">
    <property type="entry name" value="REC_NarL-like"/>
    <property type="match status" value="1"/>
</dbReference>
<dbReference type="RefSeq" id="WP_099517240.1">
    <property type="nucleotide sequence ID" value="NZ_CP016808.1"/>
</dbReference>
<evidence type="ECO:0000313" key="8">
    <source>
        <dbReference type="EMBL" id="ANY65868.1"/>
    </source>
</evidence>
<protein>
    <submittedName>
        <fullName evidence="8">DNA-binding response regulator</fullName>
    </submittedName>
</protein>
<dbReference type="EMBL" id="CP016808">
    <property type="protein sequence ID" value="ANY65868.1"/>
    <property type="molecule type" value="Genomic_DNA"/>
</dbReference>
<proteinExistence type="predicted"/>
<dbReference type="SUPFAM" id="SSF52172">
    <property type="entry name" value="CheY-like"/>
    <property type="match status" value="1"/>
</dbReference>
<dbReference type="Gene3D" id="3.40.50.2300">
    <property type="match status" value="1"/>
</dbReference>
<dbReference type="PANTHER" id="PTHR43214">
    <property type="entry name" value="TWO-COMPONENT RESPONSE REGULATOR"/>
    <property type="match status" value="1"/>
</dbReference>
<dbReference type="PRINTS" id="PR00038">
    <property type="entry name" value="HTHLUXR"/>
</dbReference>
<sequence length="225" mass="24782">MEPIRLVIADDQRLLRESLRTVIELEEDMKVVGLAENGQQACELVDELRPALVLMDVQMPVMDGISAIRKIRARHPAQPILILTTFTDDDYIIEGLAGGAIGYLLKDMDKANLFAAIRSAAAGRHMLTPEIATKLATRLSAMSKAAPLEMNAQKLKKLGLQFTEREKQIIALMVQPLTNPQIADTLFMSVGTVKNYVSIIYSKLGTSDRMQAVASLQELFSVDGD</sequence>
<dbReference type="PROSITE" id="PS50043">
    <property type="entry name" value="HTH_LUXR_2"/>
    <property type="match status" value="1"/>
</dbReference>
<feature type="modified residue" description="4-aspartylphosphate" evidence="5">
    <location>
        <position position="56"/>
    </location>
</feature>
<keyword evidence="2" id="KW-0805">Transcription regulation</keyword>
<feature type="domain" description="HTH luxR-type" evidence="6">
    <location>
        <begin position="155"/>
        <end position="220"/>
    </location>
</feature>
<dbReference type="InterPro" id="IPR016032">
    <property type="entry name" value="Sig_transdc_resp-reg_C-effctor"/>
</dbReference>
<dbReference type="Pfam" id="PF00196">
    <property type="entry name" value="GerE"/>
    <property type="match status" value="1"/>
</dbReference>
<evidence type="ECO:0000256" key="4">
    <source>
        <dbReference type="ARBA" id="ARBA00023163"/>
    </source>
</evidence>
<accession>A0A1B2DDS0</accession>
<evidence type="ECO:0000256" key="1">
    <source>
        <dbReference type="ARBA" id="ARBA00022553"/>
    </source>
</evidence>
<dbReference type="CDD" id="cd06170">
    <property type="entry name" value="LuxR_C_like"/>
    <property type="match status" value="1"/>
</dbReference>
<dbReference type="SMART" id="SM00421">
    <property type="entry name" value="HTH_LUXR"/>
    <property type="match status" value="1"/>
</dbReference>
<keyword evidence="1 5" id="KW-0597">Phosphoprotein</keyword>
<dbReference type="AlphaFoldDB" id="A0A1B2DDS0"/>
<evidence type="ECO:0000259" key="6">
    <source>
        <dbReference type="PROSITE" id="PS50043"/>
    </source>
</evidence>
<dbReference type="InterPro" id="IPR000792">
    <property type="entry name" value="Tscrpt_reg_LuxR_C"/>
</dbReference>
<evidence type="ECO:0000259" key="7">
    <source>
        <dbReference type="PROSITE" id="PS50110"/>
    </source>
</evidence>
<dbReference type="InterPro" id="IPR011006">
    <property type="entry name" value="CheY-like_superfamily"/>
</dbReference>
<reference evidence="8" key="1">
    <citation type="submission" date="2016-08" db="EMBL/GenBank/DDBJ databases">
        <title>Complete Genome Seqeunce of Paenibacillus sp. BIHB 4019 from tea rhizoplane.</title>
        <authorList>
            <person name="Thakur R."/>
            <person name="Swarnkar M.K."/>
            <person name="Gulati A."/>
        </authorList>
    </citation>
    <scope>NUCLEOTIDE SEQUENCE [LARGE SCALE GENOMIC DNA]</scope>
    <source>
        <strain evidence="8">BIHB4019</strain>
    </source>
</reference>
<dbReference type="GO" id="GO:0006355">
    <property type="term" value="P:regulation of DNA-templated transcription"/>
    <property type="evidence" value="ECO:0007669"/>
    <property type="project" value="InterPro"/>
</dbReference>
<keyword evidence="4" id="KW-0804">Transcription</keyword>
<evidence type="ECO:0000256" key="5">
    <source>
        <dbReference type="PROSITE-ProRule" id="PRU00169"/>
    </source>
</evidence>
<dbReference type="SUPFAM" id="SSF46894">
    <property type="entry name" value="C-terminal effector domain of the bipartite response regulators"/>
    <property type="match status" value="1"/>
</dbReference>
<gene>
    <name evidence="8" type="ORF">BBD42_04840</name>
</gene>
<dbReference type="InterPro" id="IPR001789">
    <property type="entry name" value="Sig_transdc_resp-reg_receiver"/>
</dbReference>
<dbReference type="Pfam" id="PF00072">
    <property type="entry name" value="Response_reg"/>
    <property type="match status" value="1"/>
</dbReference>
<name>A0A1B2DDS0_9BACL</name>
<evidence type="ECO:0000256" key="2">
    <source>
        <dbReference type="ARBA" id="ARBA00023015"/>
    </source>
</evidence>
<dbReference type="GO" id="GO:0000160">
    <property type="term" value="P:phosphorelay signal transduction system"/>
    <property type="evidence" value="ECO:0007669"/>
    <property type="project" value="InterPro"/>
</dbReference>